<evidence type="ECO:0000256" key="2">
    <source>
        <dbReference type="ARBA" id="ARBA00022448"/>
    </source>
</evidence>
<dbReference type="Pfam" id="PF25578">
    <property type="entry name" value="EF-hand_STIM1"/>
    <property type="match status" value="1"/>
</dbReference>
<keyword evidence="9 12" id="KW-0175">Coiled coil</keyword>
<dbReference type="InterPro" id="IPR032393">
    <property type="entry name" value="SOAR_STIM1/2"/>
</dbReference>
<evidence type="ECO:0000256" key="7">
    <source>
        <dbReference type="ARBA" id="ARBA00022837"/>
    </source>
</evidence>
<dbReference type="InterPro" id="IPR001660">
    <property type="entry name" value="SAM"/>
</dbReference>
<feature type="signal peptide" evidence="14">
    <location>
        <begin position="1"/>
        <end position="32"/>
    </location>
</feature>
<dbReference type="Proteomes" id="UP000694941">
    <property type="component" value="Unplaced"/>
</dbReference>
<name>A0ABM1B8K0_LIMPO</name>
<dbReference type="PANTHER" id="PTHR15136:SF5">
    <property type="entry name" value="STROMAL INTERACTION MOLECULE HOMOLOG"/>
    <property type="match status" value="1"/>
</dbReference>
<keyword evidence="7" id="KW-0106">Calcium</keyword>
<dbReference type="Pfam" id="PF16533">
    <property type="entry name" value="SOAR"/>
    <property type="match status" value="1"/>
</dbReference>
<feature type="coiled-coil region" evidence="12">
    <location>
        <begin position="247"/>
        <end position="339"/>
    </location>
</feature>
<keyword evidence="10" id="KW-0406">Ion transport</keyword>
<sequence length="569" mass="64826">MVLSRSRIQCRLSVLMVFLTCRLLLQTEPALSAVLAREQQDRNPQSRYTSTENSYVKGIDCKDLPGACADIPGLEAIITLHQKLDDDANGSVDVAESDEFLRDELHYENGYERQKGFHGNDKYISVDELWKMWKLSEVHNWTVEDIGDWLISHVELPQYIQNFQKRSVNGATLPRMAVNDQLFMTSLGIKDPIHKQKLALKAMDVVLFGPPRYYNYLKDILLVLSLVIATGGCWFAYVQHKFSQKHLQKMMRDLQSLQQAEETLVQLQEELYKARQEQKNVAIEKQNLEKRLQDEKDIFLSKTTTESESTTPENVQQLKEELEKVREDLRHAEKILEASHWSPPPALQLWLQLTHELELRHYNAKKTSAEQHLANAKEGCEKLRKRRTSLLGAFRVAHGSTIDAIDHRILQAKAALSEVTKDFQERLYRWQQIEQLCSFPIVHNPGLKYLESKLQKECMNGLISYPYYTGKHTRTGSESTLLDEDSSSFGGGVGAVHQLVHNSAALFLSPVPPVLVTPISEHSMLKLPSRHLPKRDSSTSLISAGQLSAFLTPDGSVANALKKHHHHSQ</sequence>
<evidence type="ECO:0000256" key="6">
    <source>
        <dbReference type="ARBA" id="ARBA00022729"/>
    </source>
</evidence>
<feature type="domain" description="SAM" evidence="15">
    <location>
        <begin position="141"/>
        <end position="198"/>
    </location>
</feature>
<dbReference type="RefSeq" id="XP_013776986.1">
    <property type="nucleotide sequence ID" value="XM_013921532.2"/>
</dbReference>
<dbReference type="SUPFAM" id="SSF47769">
    <property type="entry name" value="SAM/Pointed domain"/>
    <property type="match status" value="1"/>
</dbReference>
<dbReference type="SMART" id="SM00454">
    <property type="entry name" value="SAM"/>
    <property type="match status" value="1"/>
</dbReference>
<keyword evidence="3" id="KW-0109">Calcium transport</keyword>
<evidence type="ECO:0000313" key="16">
    <source>
        <dbReference type="Proteomes" id="UP000694941"/>
    </source>
</evidence>
<dbReference type="Pfam" id="PF00536">
    <property type="entry name" value="SAM_1"/>
    <property type="match status" value="1"/>
</dbReference>
<evidence type="ECO:0000256" key="5">
    <source>
        <dbReference type="ARBA" id="ARBA00022723"/>
    </source>
</evidence>
<dbReference type="Gene3D" id="1.10.238.180">
    <property type="match status" value="1"/>
</dbReference>
<dbReference type="InterPro" id="IPR037608">
    <property type="entry name" value="STIM1/2"/>
</dbReference>
<feature type="transmembrane region" description="Helical" evidence="13">
    <location>
        <begin position="220"/>
        <end position="238"/>
    </location>
</feature>
<evidence type="ECO:0000259" key="15">
    <source>
        <dbReference type="PROSITE" id="PS50105"/>
    </source>
</evidence>
<evidence type="ECO:0000313" key="17">
    <source>
        <dbReference type="RefSeq" id="XP_013776986.1"/>
    </source>
</evidence>
<keyword evidence="2" id="KW-0813">Transport</keyword>
<keyword evidence="5" id="KW-0479">Metal-binding</keyword>
<evidence type="ECO:0000256" key="12">
    <source>
        <dbReference type="SAM" id="Coils"/>
    </source>
</evidence>
<feature type="chain" id="PRO_5046253312" evidence="14">
    <location>
        <begin position="33"/>
        <end position="569"/>
    </location>
</feature>
<comment type="subcellular location">
    <subcellularLocation>
        <location evidence="1">Membrane</location>
        <topology evidence="1">Single-pass type I membrane protein</topology>
    </subcellularLocation>
</comment>
<gene>
    <name evidence="17" type="primary">LOC106461685</name>
</gene>
<protein>
    <submittedName>
        <fullName evidence="17">Stromal interaction molecule 1-like isoform X2</fullName>
    </submittedName>
</protein>
<evidence type="ECO:0000256" key="9">
    <source>
        <dbReference type="ARBA" id="ARBA00023054"/>
    </source>
</evidence>
<dbReference type="InterPro" id="IPR057835">
    <property type="entry name" value="EF-hand_STIM1/2"/>
</dbReference>
<evidence type="ECO:0000256" key="8">
    <source>
        <dbReference type="ARBA" id="ARBA00022989"/>
    </source>
</evidence>
<dbReference type="InterPro" id="IPR013761">
    <property type="entry name" value="SAM/pointed_sf"/>
</dbReference>
<evidence type="ECO:0000256" key="14">
    <source>
        <dbReference type="SAM" id="SignalP"/>
    </source>
</evidence>
<dbReference type="GeneID" id="106461685"/>
<dbReference type="Gene3D" id="1.10.150.50">
    <property type="entry name" value="Transcription Factor, Ets-1"/>
    <property type="match status" value="1"/>
</dbReference>
<reference evidence="17" key="1">
    <citation type="submission" date="2025-08" db="UniProtKB">
        <authorList>
            <consortium name="RefSeq"/>
        </authorList>
    </citation>
    <scope>IDENTIFICATION</scope>
    <source>
        <tissue evidence="17">Muscle</tissue>
    </source>
</reference>
<evidence type="ECO:0000256" key="10">
    <source>
        <dbReference type="ARBA" id="ARBA00023065"/>
    </source>
</evidence>
<dbReference type="Gene3D" id="1.20.5.340">
    <property type="match status" value="1"/>
</dbReference>
<keyword evidence="11 13" id="KW-0472">Membrane</keyword>
<dbReference type="CDD" id="cd11722">
    <property type="entry name" value="SOAR"/>
    <property type="match status" value="1"/>
</dbReference>
<evidence type="ECO:0000256" key="13">
    <source>
        <dbReference type="SAM" id="Phobius"/>
    </source>
</evidence>
<evidence type="ECO:0000256" key="11">
    <source>
        <dbReference type="ARBA" id="ARBA00023136"/>
    </source>
</evidence>
<dbReference type="PROSITE" id="PS50105">
    <property type="entry name" value="SAM_DOMAIN"/>
    <property type="match status" value="1"/>
</dbReference>
<evidence type="ECO:0000256" key="3">
    <source>
        <dbReference type="ARBA" id="ARBA00022568"/>
    </source>
</evidence>
<keyword evidence="4 13" id="KW-0812">Transmembrane</keyword>
<keyword evidence="8 13" id="KW-1133">Transmembrane helix</keyword>
<evidence type="ECO:0000256" key="4">
    <source>
        <dbReference type="ARBA" id="ARBA00022692"/>
    </source>
</evidence>
<organism evidence="16 17">
    <name type="scientific">Limulus polyphemus</name>
    <name type="common">Atlantic horseshoe crab</name>
    <dbReference type="NCBI Taxonomy" id="6850"/>
    <lineage>
        <taxon>Eukaryota</taxon>
        <taxon>Metazoa</taxon>
        <taxon>Ecdysozoa</taxon>
        <taxon>Arthropoda</taxon>
        <taxon>Chelicerata</taxon>
        <taxon>Merostomata</taxon>
        <taxon>Xiphosura</taxon>
        <taxon>Limulidae</taxon>
        <taxon>Limulus</taxon>
    </lineage>
</organism>
<keyword evidence="6 14" id="KW-0732">Signal</keyword>
<dbReference type="Gene3D" id="1.10.287.3550">
    <property type="match status" value="1"/>
</dbReference>
<evidence type="ECO:0000256" key="1">
    <source>
        <dbReference type="ARBA" id="ARBA00004479"/>
    </source>
</evidence>
<dbReference type="PANTHER" id="PTHR15136">
    <property type="entry name" value="STROMAL INTERACTION MOLECULE HOMOLOG"/>
    <property type="match status" value="1"/>
</dbReference>
<proteinExistence type="predicted"/>
<accession>A0ABM1B8K0</accession>
<keyword evidence="16" id="KW-1185">Reference proteome</keyword>